<sequence>MKEVPRGGRRWFAVESKSFELLIDDAGGKLRGCIWERCGITSWIRFGDLSLSSLLAGVEMIEAGPSSGRRREGSTGWSVVQNEAGRFLLCSIHDLEAKRFCLIFPEGKGLSGGWNILAKKLREVGVVPLGGLKDPLSIEVLKKEKELEPRTYADVAKSKTGRLGDKVWLELGRRVMLGRLEQLDRYIVGRWENVLIPFLELDFLKNWAFHAWLLKGRLNIVVLGRGFLLFEFELLSEAERVLARGKRRVKDNVLFWKNGTRSREVFKSIGDGCGGFIAVDKNADSMAELQWARMLVKVVSRDLPTSVQIVVGLGCFSVQLWWETRLGFSQVVSEGSLLGKGVTVDEEEARGGSRAACRGRVLEKEGQYKKQTGVQVVSSCGSSSKSDTGFSSDSTKRRPGPEAIDGEDSLGNKGQGVGEVVKEASRAQVSEDERVDCFLGGDLRDSEVFSVNARAMMTDEVLAAEASRCDRALVVGGVSGSKGVDNVEGVGFQAPLCVVLTDGSPWVMDTRGKSLWVISLRLLRHCRKGRFLAVVGMKVAWGGAKPRNGRFLEWGALNARGAARGVVVFWDNRVLELVGMEVGLFSISCRFKNCEDGFGWIFSRVYGPTMKRYREFFLGRVRGHLRAWNDPWCIGGDFNMIRFPNERRRGGRVSPSMRRFSEVIDDLDLRDLPLQGACLLGCTLPRPVFDHFPILLARGGVRRGLVPFRFENMWLKEEGFKDLLKGWCKEKLRFLSMEELEARKEAKGDFEKWVLMEEISWRQKSREVWLRKEEQEIKGGVVRDFKNLLTDPSAWHPTMEGLDFNRIDVEKAARLEEVFTEEEVLSALSNLNGDKAPGPDGFSQSFWQFCLEFVKEEVMGFLKEFHEHGRFVVSSAQNAFVEGRQILDAALIANEYGFWGEVHWLDFLMHFHNNIFYLDQWHPGGFFNSSRGCRIKGRSGDGVLVSHLLFADNTLVFCEASQDQMAYLSWLLMWFEVISGLRINLDKSEILSIGRVENLEVLALEVGCKVGRLSTSYLGLPLGANHKSVAIWDGVEERFRKRLAMLKRQFISKGGRITLIRSTLSSMPIYLMSLLRMPRVRFANERETFWRHVISRKFGEEEGGWYTREVREGFGVGFWKEIRKEGSLLQNKVVFSVVNGRIVKFWKDKWCGNFALCNSIPSLYAFASYKEAWLVELWDPSRERKGFRALGSLALQ</sequence>
<dbReference type="Proteomes" id="UP000288805">
    <property type="component" value="Unassembled WGS sequence"/>
</dbReference>
<evidence type="ECO:0000259" key="2">
    <source>
        <dbReference type="Pfam" id="PF14111"/>
    </source>
</evidence>
<protein>
    <recommendedName>
        <fullName evidence="2">DUF4283 domain-containing protein</fullName>
    </recommendedName>
</protein>
<evidence type="ECO:0000313" key="4">
    <source>
        <dbReference type="Proteomes" id="UP000288805"/>
    </source>
</evidence>
<comment type="caution">
    <text evidence="3">The sequence shown here is derived from an EMBL/GenBank/DDBJ whole genome shotgun (WGS) entry which is preliminary data.</text>
</comment>
<evidence type="ECO:0000256" key="1">
    <source>
        <dbReference type="SAM" id="MobiDB-lite"/>
    </source>
</evidence>
<dbReference type="Gene3D" id="3.60.10.10">
    <property type="entry name" value="Endonuclease/exonuclease/phosphatase"/>
    <property type="match status" value="1"/>
</dbReference>
<feature type="compositionally biased region" description="Low complexity" evidence="1">
    <location>
        <begin position="378"/>
        <end position="393"/>
    </location>
</feature>
<organism evidence="3 4">
    <name type="scientific">Vitis vinifera</name>
    <name type="common">Grape</name>
    <dbReference type="NCBI Taxonomy" id="29760"/>
    <lineage>
        <taxon>Eukaryota</taxon>
        <taxon>Viridiplantae</taxon>
        <taxon>Streptophyta</taxon>
        <taxon>Embryophyta</taxon>
        <taxon>Tracheophyta</taxon>
        <taxon>Spermatophyta</taxon>
        <taxon>Magnoliopsida</taxon>
        <taxon>eudicotyledons</taxon>
        <taxon>Gunneridae</taxon>
        <taxon>Pentapetalae</taxon>
        <taxon>rosids</taxon>
        <taxon>Vitales</taxon>
        <taxon>Vitaceae</taxon>
        <taxon>Viteae</taxon>
        <taxon>Vitis</taxon>
    </lineage>
</organism>
<proteinExistence type="predicted"/>
<evidence type="ECO:0000313" key="3">
    <source>
        <dbReference type="EMBL" id="RVW92428.1"/>
    </source>
</evidence>
<name>A0A438I6U0_VITVI</name>
<dbReference type="SUPFAM" id="SSF56219">
    <property type="entry name" value="DNase I-like"/>
    <property type="match status" value="1"/>
</dbReference>
<dbReference type="InterPro" id="IPR036691">
    <property type="entry name" value="Endo/exonu/phosph_ase_sf"/>
</dbReference>
<dbReference type="Pfam" id="PF14111">
    <property type="entry name" value="DUF4283"/>
    <property type="match status" value="1"/>
</dbReference>
<dbReference type="PANTHER" id="PTHR33116">
    <property type="entry name" value="REVERSE TRANSCRIPTASE ZINC-BINDING DOMAIN-CONTAINING PROTEIN-RELATED-RELATED"/>
    <property type="match status" value="1"/>
</dbReference>
<accession>A0A438I6U0</accession>
<feature type="domain" description="DUF4283" evidence="2">
    <location>
        <begin position="181"/>
        <end position="256"/>
    </location>
</feature>
<feature type="region of interest" description="Disordered" evidence="1">
    <location>
        <begin position="378"/>
        <end position="415"/>
    </location>
</feature>
<dbReference type="AlphaFoldDB" id="A0A438I6U0"/>
<gene>
    <name evidence="3" type="ORF">CK203_042703</name>
</gene>
<dbReference type="EMBL" id="QGNW01000137">
    <property type="protein sequence ID" value="RVW92428.1"/>
    <property type="molecule type" value="Genomic_DNA"/>
</dbReference>
<reference evidence="3 4" key="1">
    <citation type="journal article" date="2018" name="PLoS Genet.">
        <title>Population sequencing reveals clonal diversity and ancestral inbreeding in the grapevine cultivar Chardonnay.</title>
        <authorList>
            <person name="Roach M.J."/>
            <person name="Johnson D.L."/>
            <person name="Bohlmann J."/>
            <person name="van Vuuren H.J."/>
            <person name="Jones S.J."/>
            <person name="Pretorius I.S."/>
            <person name="Schmidt S.A."/>
            <person name="Borneman A.R."/>
        </authorList>
    </citation>
    <scope>NUCLEOTIDE SEQUENCE [LARGE SCALE GENOMIC DNA]</scope>
    <source>
        <strain evidence="4">cv. Chardonnay</strain>
        <tissue evidence="3">Leaf</tissue>
    </source>
</reference>
<dbReference type="PANTHER" id="PTHR33116:SF85">
    <property type="entry name" value="REVERSE TRANSCRIPTASE ZINC-BINDING DOMAIN-CONTAINING PROTEIN"/>
    <property type="match status" value="1"/>
</dbReference>
<dbReference type="InterPro" id="IPR025558">
    <property type="entry name" value="DUF4283"/>
</dbReference>